<dbReference type="Proteomes" id="UP000014461">
    <property type="component" value="Unassembled WGS sequence"/>
</dbReference>
<dbReference type="AlphaFoldDB" id="R9PPJ7"/>
<gene>
    <name evidence="2" type="ORF">AALB_0126</name>
</gene>
<feature type="chain" id="PRO_5004488097" description="Solute-binding protein family 3/N-terminal domain-containing protein" evidence="1">
    <location>
        <begin position="21"/>
        <end position="288"/>
    </location>
</feature>
<feature type="signal peptide" evidence="1">
    <location>
        <begin position="1"/>
        <end position="20"/>
    </location>
</feature>
<dbReference type="OrthoDB" id="547680at2"/>
<evidence type="ECO:0000256" key="1">
    <source>
        <dbReference type="SAM" id="SignalP"/>
    </source>
</evidence>
<organism evidence="2 3">
    <name type="scientific">Agarivorans albus MKT 106</name>
    <dbReference type="NCBI Taxonomy" id="1331007"/>
    <lineage>
        <taxon>Bacteria</taxon>
        <taxon>Pseudomonadati</taxon>
        <taxon>Pseudomonadota</taxon>
        <taxon>Gammaproteobacteria</taxon>
        <taxon>Alteromonadales</taxon>
        <taxon>Alteromonadaceae</taxon>
        <taxon>Agarivorans</taxon>
    </lineage>
</organism>
<evidence type="ECO:0008006" key="4">
    <source>
        <dbReference type="Google" id="ProtNLM"/>
    </source>
</evidence>
<sequence>MKHLFLVVFTSLSLCSISIAAELSPQLVRHIAPQGEKDLRNRYFIDLLDLVLSKTEQELGPFRLESNKAKMSQNRSLLQLQNNDGIDVVWTMSTAEREEALLPIRIPLLKGLLGQRLLMIRQQDIGRFAKVESLQDLQAFSAGQGSGWPDNKILRANNIGVIEGMNYEGLFGMLQRQRFDYFPRGINEIFDELEQHKSENFVAEPHLVISYRAPIYYFVSKQNRELAARIEQGLWIAFSDGSFDALFSRYQYDNLVNELRSRTVIKLNNPYLHASTPSEQSPLWLKFN</sequence>
<dbReference type="Gene3D" id="3.40.190.10">
    <property type="entry name" value="Periplasmic binding protein-like II"/>
    <property type="match status" value="2"/>
</dbReference>
<protein>
    <recommendedName>
        <fullName evidence="4">Solute-binding protein family 3/N-terminal domain-containing protein</fullName>
    </recommendedName>
</protein>
<dbReference type="STRING" id="1331007.AALB_0126"/>
<proteinExistence type="predicted"/>
<dbReference type="EMBL" id="BARX01000001">
    <property type="protein sequence ID" value="GAD00046.1"/>
    <property type="molecule type" value="Genomic_DNA"/>
</dbReference>
<name>R9PPJ7_AGAAL</name>
<keyword evidence="1" id="KW-0732">Signal</keyword>
<keyword evidence="3" id="KW-1185">Reference proteome</keyword>
<dbReference type="SUPFAM" id="SSF53850">
    <property type="entry name" value="Periplasmic binding protein-like II"/>
    <property type="match status" value="1"/>
</dbReference>
<comment type="caution">
    <text evidence="2">The sequence shown here is derived from an EMBL/GenBank/DDBJ whole genome shotgun (WGS) entry which is preliminary data.</text>
</comment>
<dbReference type="RefSeq" id="WP_016399814.1">
    <property type="nucleotide sequence ID" value="NZ_BARX01000001.1"/>
</dbReference>
<reference evidence="2" key="1">
    <citation type="journal article" date="2013" name="Genome Announc.">
        <title>Draft Genome Sequence of Agarivorans albus Strain MKT 106T, an Agarolytic Marine Bacterium.</title>
        <authorList>
            <person name="Yasuike M."/>
            <person name="Nakamura Y."/>
            <person name="Kai W."/>
            <person name="Fujiwara A."/>
            <person name="Fukui Y."/>
            <person name="Satomi M."/>
            <person name="Sano M."/>
        </authorList>
    </citation>
    <scope>NUCLEOTIDE SEQUENCE [LARGE SCALE GENOMIC DNA]</scope>
</reference>
<evidence type="ECO:0000313" key="2">
    <source>
        <dbReference type="EMBL" id="GAD00046.1"/>
    </source>
</evidence>
<accession>R9PPJ7</accession>
<evidence type="ECO:0000313" key="3">
    <source>
        <dbReference type="Proteomes" id="UP000014461"/>
    </source>
</evidence>